<reference evidence="3 4" key="1">
    <citation type="journal article" date="2018" name="BMC Genomics">
        <title>Genomic comparison of Trypanosoma conorhini and Trypanosoma rangeli to Trypanosoma cruzi strains of high and low virulence.</title>
        <authorList>
            <person name="Bradwell K.R."/>
            <person name="Koparde V.N."/>
            <person name="Matveyev A.V."/>
            <person name="Serrano M.G."/>
            <person name="Alves J.M."/>
            <person name="Parikh H."/>
            <person name="Huang B."/>
            <person name="Lee V."/>
            <person name="Espinosa-Alvarez O."/>
            <person name="Ortiz P.A."/>
            <person name="Costa-Martins A.G."/>
            <person name="Teixeira M.M."/>
            <person name="Buck G.A."/>
        </authorList>
    </citation>
    <scope>NUCLEOTIDE SEQUENCE [LARGE SCALE GENOMIC DNA]</scope>
    <source>
        <strain evidence="3 4">025E</strain>
    </source>
</reference>
<feature type="domain" description="Sialidase" evidence="1">
    <location>
        <begin position="1"/>
        <end position="120"/>
    </location>
</feature>
<dbReference type="InterPro" id="IPR011040">
    <property type="entry name" value="Sialidase"/>
</dbReference>
<dbReference type="Proteomes" id="UP000284403">
    <property type="component" value="Unassembled WGS sequence"/>
</dbReference>
<dbReference type="GO" id="GO:0004308">
    <property type="term" value="F:exo-alpha-sialidase activity"/>
    <property type="evidence" value="ECO:0007669"/>
    <property type="project" value="InterPro"/>
</dbReference>
<comment type="caution">
    <text evidence="3">The sequence shown here is derived from an EMBL/GenBank/DDBJ whole genome shotgun (WGS) entry which is preliminary data.</text>
</comment>
<evidence type="ECO:0000313" key="4">
    <source>
        <dbReference type="Proteomes" id="UP000284403"/>
    </source>
</evidence>
<evidence type="ECO:0000259" key="2">
    <source>
        <dbReference type="Pfam" id="PF22925"/>
    </source>
</evidence>
<name>A0A3R7N1Y8_9TRYP</name>
<feature type="domain" description="Trans-sialidase C-terminal" evidence="2">
    <location>
        <begin position="178"/>
        <end position="341"/>
    </location>
</feature>
<dbReference type="EMBL" id="MKKU01001013">
    <property type="protein sequence ID" value="RNE98712.1"/>
    <property type="molecule type" value="Genomic_DNA"/>
</dbReference>
<dbReference type="InterPro" id="IPR055239">
    <property type="entry name" value="TS_C"/>
</dbReference>
<evidence type="ECO:0000259" key="1">
    <source>
        <dbReference type="Pfam" id="PF13859"/>
    </source>
</evidence>
<dbReference type="Gene3D" id="2.60.120.200">
    <property type="match status" value="1"/>
</dbReference>
<feature type="non-terminal residue" evidence="3">
    <location>
        <position position="349"/>
    </location>
</feature>
<dbReference type="CDD" id="cd15482">
    <property type="entry name" value="Sialidase_non-viral"/>
    <property type="match status" value="1"/>
</dbReference>
<accession>A0A3R7N1Y8</accession>
<dbReference type="InterPro" id="IPR036278">
    <property type="entry name" value="Sialidase_sf"/>
</dbReference>
<dbReference type="AlphaFoldDB" id="A0A3R7N1Y8"/>
<sequence>MAPCERGSYDVYESTVCGVDWYDAGEPITRVWGTSQNRQGGDGVQSGFITADIENKKVLLLTTPVYSEEEGKVKGALHLWLTDNSRVHDVGPVSREADDAAASSLLYRSGASVELILLYEKKTGYDSYGLAYVRLTEQLDRIKEVVKSWIALDTALQGCETSGNLDPRKRGMCNGPLPTKGLVGLLSNTLAGTAWVDEYRGVNATVKGGAATSEKGGVTFTGSGSWAEWPVGSRGQNQPYYFANNKFALVATVMLHAVPEEDTPLLGVSMNDTAGTVLLGVSCTPDKKWKVTASGEIRELSKEDATWETEKTYQVALQMDKDDELFVYVDGDEIYDGEDDDEEEDGDGG</sequence>
<keyword evidence="4" id="KW-1185">Reference proteome</keyword>
<dbReference type="InterPro" id="IPR008377">
    <property type="entry name" value="Sialidase_trypan"/>
</dbReference>
<dbReference type="Gene3D" id="2.120.10.10">
    <property type="match status" value="1"/>
</dbReference>
<protein>
    <submittedName>
        <fullName evidence="3">Trans-sialidase</fullName>
    </submittedName>
</protein>
<evidence type="ECO:0000313" key="3">
    <source>
        <dbReference type="EMBL" id="RNE98712.1"/>
    </source>
</evidence>
<dbReference type="SUPFAM" id="SSF49899">
    <property type="entry name" value="Concanavalin A-like lectins/glucanases"/>
    <property type="match status" value="1"/>
</dbReference>
<dbReference type="InterPro" id="IPR013320">
    <property type="entry name" value="ConA-like_dom_sf"/>
</dbReference>
<dbReference type="Pfam" id="PF22925">
    <property type="entry name" value="TS_C"/>
    <property type="match status" value="1"/>
</dbReference>
<dbReference type="GeneID" id="40322795"/>
<dbReference type="SUPFAM" id="SSF50939">
    <property type="entry name" value="Sialidases"/>
    <property type="match status" value="1"/>
</dbReference>
<dbReference type="Pfam" id="PF13859">
    <property type="entry name" value="BNR_3"/>
    <property type="match status" value="1"/>
</dbReference>
<gene>
    <name evidence="3" type="ORF">Tco025E_09184</name>
</gene>
<organism evidence="3 4">
    <name type="scientific">Trypanosoma conorhini</name>
    <dbReference type="NCBI Taxonomy" id="83891"/>
    <lineage>
        <taxon>Eukaryota</taxon>
        <taxon>Discoba</taxon>
        <taxon>Euglenozoa</taxon>
        <taxon>Kinetoplastea</taxon>
        <taxon>Metakinetoplastina</taxon>
        <taxon>Trypanosomatida</taxon>
        <taxon>Trypanosomatidae</taxon>
        <taxon>Trypanosoma</taxon>
    </lineage>
</organism>
<proteinExistence type="predicted"/>
<dbReference type="PRINTS" id="PR01803">
    <property type="entry name" value="TCSIALIDASE"/>
</dbReference>
<dbReference type="OrthoDB" id="251347at2759"/>
<dbReference type="RefSeq" id="XP_029223885.1">
    <property type="nucleotide sequence ID" value="XM_029376009.1"/>
</dbReference>